<dbReference type="InterPro" id="IPR054566">
    <property type="entry name" value="ManC/GMP-like_b-helix"/>
</dbReference>
<dbReference type="Gene3D" id="3.90.550.10">
    <property type="entry name" value="Spore Coat Polysaccharide Biosynthesis Protein SpsA, Chain A"/>
    <property type="match status" value="1"/>
</dbReference>
<feature type="domain" description="Nucleotidyl transferase" evidence="1">
    <location>
        <begin position="7"/>
        <end position="287"/>
    </location>
</feature>
<dbReference type="AlphaFoldDB" id="A0A844G8I3"/>
<evidence type="ECO:0000313" key="3">
    <source>
        <dbReference type="EMBL" id="MST98589.1"/>
    </source>
</evidence>
<dbReference type="RefSeq" id="WP_106054033.1">
    <property type="nucleotide sequence ID" value="NZ_CALXOB010000051.1"/>
</dbReference>
<dbReference type="PANTHER" id="PTHR46390">
    <property type="entry name" value="MANNOSE-1-PHOSPHATE GUANYLYLTRANSFERASE"/>
    <property type="match status" value="1"/>
</dbReference>
<protein>
    <submittedName>
        <fullName evidence="3">Mannose-1-phosphate guanylyltransferase</fullName>
    </submittedName>
</protein>
<dbReference type="SUPFAM" id="SSF53448">
    <property type="entry name" value="Nucleotide-diphospho-sugar transferases"/>
    <property type="match status" value="1"/>
</dbReference>
<dbReference type="GO" id="GO:0009298">
    <property type="term" value="P:GDP-mannose biosynthetic process"/>
    <property type="evidence" value="ECO:0007669"/>
    <property type="project" value="TreeGrafter"/>
</dbReference>
<name>A0A844G8I3_9BACT</name>
<evidence type="ECO:0000259" key="1">
    <source>
        <dbReference type="Pfam" id="PF00483"/>
    </source>
</evidence>
<dbReference type="Pfam" id="PF22640">
    <property type="entry name" value="ManC_GMP_beta-helix"/>
    <property type="match status" value="1"/>
</dbReference>
<keyword evidence="3" id="KW-0548">Nucleotidyltransferase</keyword>
<organism evidence="3 4">
    <name type="scientific">Victivallis lenta</name>
    <dbReference type="NCBI Taxonomy" id="2606640"/>
    <lineage>
        <taxon>Bacteria</taxon>
        <taxon>Pseudomonadati</taxon>
        <taxon>Lentisphaerota</taxon>
        <taxon>Lentisphaeria</taxon>
        <taxon>Victivallales</taxon>
        <taxon>Victivallaceae</taxon>
        <taxon>Victivallis</taxon>
    </lineage>
</organism>
<dbReference type="SUPFAM" id="SSF159283">
    <property type="entry name" value="Guanosine diphospho-D-mannose pyrophosphorylase/mannose-6-phosphate isomerase linker domain"/>
    <property type="match status" value="1"/>
</dbReference>
<dbReference type="EMBL" id="VUNS01000020">
    <property type="protein sequence ID" value="MST98589.1"/>
    <property type="molecule type" value="Genomic_DNA"/>
</dbReference>
<dbReference type="InterPro" id="IPR005835">
    <property type="entry name" value="NTP_transferase_dom"/>
</dbReference>
<keyword evidence="3" id="KW-0808">Transferase</keyword>
<proteinExistence type="predicted"/>
<dbReference type="Proteomes" id="UP000435649">
    <property type="component" value="Unassembled WGS sequence"/>
</dbReference>
<evidence type="ECO:0000259" key="2">
    <source>
        <dbReference type="Pfam" id="PF22640"/>
    </source>
</evidence>
<evidence type="ECO:0000313" key="4">
    <source>
        <dbReference type="Proteomes" id="UP000435649"/>
    </source>
</evidence>
<sequence length="364" mass="40378">MLHHVYAVIMAGGRGERFWPQSRSCRPKQFLQLLGEGTMIEQTVERLKPLLPAEHILVLTNCEYVDTVRMLLPSLPGENIIGEPAARDTAPCAALAAGIVKARGGEDAVMILLPADHVIERANDLVSVLADITDFLERRPEWICTIGVRPTEPATAYGYIRCGELLELAGETRLCRSLGFREKPDLATAEEFLKAGNYRWNCGMFLFRIKAFELELKRQCPELADMLGQICELSRSGKLAEVLPELFCRQKKLSIDYAVMEKAEHMAVAECRFDWDDIGSWTALRNHLTADSDGNVATGLFAEIDSHNLIVSGRPDHLIAAIGVDDLVIVSTSDATLVCHAGQAQRIKELLSSFGLRPELHPFQ</sequence>
<comment type="caution">
    <text evidence="3">The sequence shown here is derived from an EMBL/GenBank/DDBJ whole genome shotgun (WGS) entry which is preliminary data.</text>
</comment>
<dbReference type="InterPro" id="IPR049577">
    <property type="entry name" value="GMPP_N"/>
</dbReference>
<reference evidence="3 4" key="1">
    <citation type="submission" date="2019-08" db="EMBL/GenBank/DDBJ databases">
        <title>In-depth cultivation of the pig gut microbiome towards novel bacterial diversity and tailored functional studies.</title>
        <authorList>
            <person name="Wylensek D."/>
            <person name="Hitch T.C.A."/>
            <person name="Clavel T."/>
        </authorList>
    </citation>
    <scope>NUCLEOTIDE SEQUENCE [LARGE SCALE GENOMIC DNA]</scope>
    <source>
        <strain evidence="3 4">BBE-744-WT-12</strain>
    </source>
</reference>
<dbReference type="Pfam" id="PF00483">
    <property type="entry name" value="NTP_transferase"/>
    <property type="match status" value="1"/>
</dbReference>
<dbReference type="InterPro" id="IPR051161">
    <property type="entry name" value="Mannose-6P_isomerase_type2"/>
</dbReference>
<keyword evidence="4" id="KW-1185">Reference proteome</keyword>
<dbReference type="PANTHER" id="PTHR46390:SF1">
    <property type="entry name" value="MANNOSE-1-PHOSPHATE GUANYLYLTRANSFERASE"/>
    <property type="match status" value="1"/>
</dbReference>
<dbReference type="GO" id="GO:0004475">
    <property type="term" value="F:mannose-1-phosphate guanylyltransferase (GTP) activity"/>
    <property type="evidence" value="ECO:0007669"/>
    <property type="project" value="InterPro"/>
</dbReference>
<gene>
    <name evidence="3" type="ORF">FYJ85_16240</name>
</gene>
<dbReference type="CDD" id="cd02509">
    <property type="entry name" value="GDP-M1P_Guanylyltransferase"/>
    <property type="match status" value="1"/>
</dbReference>
<dbReference type="InterPro" id="IPR029044">
    <property type="entry name" value="Nucleotide-diphossugar_trans"/>
</dbReference>
<accession>A0A844G8I3</accession>
<feature type="domain" description="MannoseP isomerase/GMP-like beta-helix" evidence="2">
    <location>
        <begin position="303"/>
        <end position="351"/>
    </location>
</feature>